<gene>
    <name evidence="2" type="ORF">P409_02835</name>
</gene>
<evidence type="ECO:0000313" key="2">
    <source>
        <dbReference type="EMBL" id="KGM35731.1"/>
    </source>
</evidence>
<accession>A0A0A0DAI8</accession>
<sequence>MTDLALDPLSAGMGLTPNQADCMRVIQELMDQSGVCPSYQELADELDLRSKGAIHRLITTLVDRGYLRRHSRQSRALEILRRVPLPTVEPTFVLSADLAERRGQ</sequence>
<dbReference type="InterPro" id="IPR036390">
    <property type="entry name" value="WH_DNA-bd_sf"/>
</dbReference>
<dbReference type="InterPro" id="IPR036388">
    <property type="entry name" value="WH-like_DNA-bd_sf"/>
</dbReference>
<evidence type="ECO:0000313" key="3">
    <source>
        <dbReference type="Proteomes" id="UP000029995"/>
    </source>
</evidence>
<evidence type="ECO:0000259" key="1">
    <source>
        <dbReference type="Pfam" id="PF01726"/>
    </source>
</evidence>
<dbReference type="GO" id="GO:0006508">
    <property type="term" value="P:proteolysis"/>
    <property type="evidence" value="ECO:0007669"/>
    <property type="project" value="InterPro"/>
</dbReference>
<dbReference type="Proteomes" id="UP000029995">
    <property type="component" value="Unassembled WGS sequence"/>
</dbReference>
<dbReference type="InterPro" id="IPR006199">
    <property type="entry name" value="LexA_DNA-bd_dom"/>
</dbReference>
<dbReference type="AlphaFoldDB" id="A0A0A0DAI8"/>
<dbReference type="OrthoDB" id="7950442at2"/>
<organism evidence="2 3">
    <name type="scientific">Inquilinus limosus MP06</name>
    <dbReference type="NCBI Taxonomy" id="1398085"/>
    <lineage>
        <taxon>Bacteria</taxon>
        <taxon>Pseudomonadati</taxon>
        <taxon>Pseudomonadota</taxon>
        <taxon>Alphaproteobacteria</taxon>
        <taxon>Rhodospirillales</taxon>
        <taxon>Rhodospirillaceae</taxon>
        <taxon>Inquilinus</taxon>
    </lineage>
</organism>
<dbReference type="SUPFAM" id="SSF46785">
    <property type="entry name" value="Winged helix' DNA-binding domain"/>
    <property type="match status" value="1"/>
</dbReference>
<dbReference type="RefSeq" id="WP_052119954.1">
    <property type="nucleotide sequence ID" value="NZ_JANX01000014.1"/>
</dbReference>
<dbReference type="GO" id="GO:0004252">
    <property type="term" value="F:serine-type endopeptidase activity"/>
    <property type="evidence" value="ECO:0007669"/>
    <property type="project" value="InterPro"/>
</dbReference>
<reference evidence="2 3" key="1">
    <citation type="submission" date="2014-01" db="EMBL/GenBank/DDBJ databases">
        <title>Genome sequence determination for a cystic fibrosis isolate, Inquilinus limosus.</title>
        <authorList>
            <person name="Pino M."/>
            <person name="Di Conza J."/>
            <person name="Gutkind G."/>
        </authorList>
    </citation>
    <scope>NUCLEOTIDE SEQUENCE [LARGE SCALE GENOMIC DNA]</scope>
    <source>
        <strain evidence="2 3">MP06</strain>
    </source>
</reference>
<proteinExistence type="predicted"/>
<protein>
    <recommendedName>
        <fullName evidence="1">LexA repressor DNA-binding domain-containing protein</fullName>
    </recommendedName>
</protein>
<comment type="caution">
    <text evidence="2">The sequence shown here is derived from an EMBL/GenBank/DDBJ whole genome shotgun (WGS) entry which is preliminary data.</text>
</comment>
<feature type="domain" description="LexA repressor DNA-binding" evidence="1">
    <location>
        <begin position="14"/>
        <end position="76"/>
    </location>
</feature>
<name>A0A0A0DAI8_9PROT</name>
<dbReference type="Gene3D" id="1.10.10.10">
    <property type="entry name" value="Winged helix-like DNA-binding domain superfamily/Winged helix DNA-binding domain"/>
    <property type="match status" value="1"/>
</dbReference>
<dbReference type="Pfam" id="PF01726">
    <property type="entry name" value="LexA_DNA_bind"/>
    <property type="match status" value="1"/>
</dbReference>
<dbReference type="EMBL" id="JANX01000014">
    <property type="protein sequence ID" value="KGM35731.1"/>
    <property type="molecule type" value="Genomic_DNA"/>
</dbReference>